<reference evidence="2 3" key="1">
    <citation type="journal article" date="2016" name="Nat. Commun.">
        <title>Thousands of microbial genomes shed light on interconnected biogeochemical processes in an aquifer system.</title>
        <authorList>
            <person name="Anantharaman K."/>
            <person name="Brown C.T."/>
            <person name="Hug L.A."/>
            <person name="Sharon I."/>
            <person name="Castelle C.J."/>
            <person name="Probst A.J."/>
            <person name="Thomas B.C."/>
            <person name="Singh A."/>
            <person name="Wilkins M.J."/>
            <person name="Karaoz U."/>
            <person name="Brodie E.L."/>
            <person name="Williams K.H."/>
            <person name="Hubbard S.S."/>
            <person name="Banfield J.F."/>
        </authorList>
    </citation>
    <scope>NUCLEOTIDE SEQUENCE [LARGE SCALE GENOMIC DNA]</scope>
</reference>
<evidence type="ECO:0000313" key="3">
    <source>
        <dbReference type="Proteomes" id="UP000178558"/>
    </source>
</evidence>
<name>A0A1F7J5R5_9BACT</name>
<organism evidence="2 3">
    <name type="scientific">Candidatus Roizmanbacteria bacterium RIFCSPLOWO2_01_FULL_40_42</name>
    <dbReference type="NCBI Taxonomy" id="1802066"/>
    <lineage>
        <taxon>Bacteria</taxon>
        <taxon>Candidatus Roizmaniibacteriota</taxon>
    </lineage>
</organism>
<dbReference type="Gene3D" id="3.40.50.150">
    <property type="entry name" value="Vaccinia Virus protein VP39"/>
    <property type="match status" value="1"/>
</dbReference>
<dbReference type="AlphaFoldDB" id="A0A1F7J5R5"/>
<dbReference type="InterPro" id="IPR029063">
    <property type="entry name" value="SAM-dependent_MTases_sf"/>
</dbReference>
<dbReference type="Pfam" id="PF13649">
    <property type="entry name" value="Methyltransf_25"/>
    <property type="match status" value="1"/>
</dbReference>
<accession>A0A1F7J5R5</accession>
<comment type="caution">
    <text evidence="2">The sequence shown here is derived from an EMBL/GenBank/DDBJ whole genome shotgun (WGS) entry which is preliminary data.</text>
</comment>
<proteinExistence type="predicted"/>
<evidence type="ECO:0000313" key="2">
    <source>
        <dbReference type="EMBL" id="OGK50960.1"/>
    </source>
</evidence>
<dbReference type="InterPro" id="IPR041698">
    <property type="entry name" value="Methyltransf_25"/>
</dbReference>
<sequence>MRRTPERRQLMDAVTQAKAYAESDFSLSHNRFVDLFTATFPDFSGGLVLDIACGDADPTRRFAKRYPDARIIGIDGSAPMLELAREAVEAESLSERVRFEQQMIGDMNFDDEKFDAIICNSALHHLKKPLDLWKAVRFLKYGSPFFAMDLTRPPSRRVAKKMVKEHKGDPRLMRKDFYASLKAAYRPEEVRSQLDGLGFANFHVEVVSNRHMAIYGTR</sequence>
<dbReference type="CDD" id="cd02440">
    <property type="entry name" value="AdoMet_MTases"/>
    <property type="match status" value="1"/>
</dbReference>
<dbReference type="EMBL" id="MGAQ01000010">
    <property type="protein sequence ID" value="OGK50960.1"/>
    <property type="molecule type" value="Genomic_DNA"/>
</dbReference>
<dbReference type="SUPFAM" id="SSF53335">
    <property type="entry name" value="S-adenosyl-L-methionine-dependent methyltransferases"/>
    <property type="match status" value="1"/>
</dbReference>
<feature type="domain" description="Methyltransferase" evidence="1">
    <location>
        <begin position="48"/>
        <end position="129"/>
    </location>
</feature>
<dbReference type="Proteomes" id="UP000178558">
    <property type="component" value="Unassembled WGS sequence"/>
</dbReference>
<protein>
    <recommendedName>
        <fullName evidence="1">Methyltransferase domain-containing protein</fullName>
    </recommendedName>
</protein>
<evidence type="ECO:0000259" key="1">
    <source>
        <dbReference type="Pfam" id="PF13649"/>
    </source>
</evidence>
<dbReference type="PANTHER" id="PTHR43591">
    <property type="entry name" value="METHYLTRANSFERASE"/>
    <property type="match status" value="1"/>
</dbReference>
<gene>
    <name evidence="2" type="ORF">A3B50_01655</name>
</gene>